<dbReference type="EMBL" id="CP000698">
    <property type="protein sequence ID" value="ABQ27583.1"/>
    <property type="molecule type" value="Genomic_DNA"/>
</dbReference>
<proteinExistence type="predicted"/>
<name>A5G715_GEOUR</name>
<dbReference type="Proteomes" id="UP000006695">
    <property type="component" value="Chromosome"/>
</dbReference>
<dbReference type="GO" id="GO:0016491">
    <property type="term" value="F:oxidoreductase activity"/>
    <property type="evidence" value="ECO:0007669"/>
    <property type="project" value="TreeGrafter"/>
</dbReference>
<dbReference type="OrthoDB" id="5394494at2"/>
<organism evidence="3 4">
    <name type="scientific">Geotalea uraniireducens (strain Rf4)</name>
    <name type="common">Geobacter uraniireducens</name>
    <dbReference type="NCBI Taxonomy" id="351605"/>
    <lineage>
        <taxon>Bacteria</taxon>
        <taxon>Pseudomonadati</taxon>
        <taxon>Thermodesulfobacteriota</taxon>
        <taxon>Desulfuromonadia</taxon>
        <taxon>Geobacterales</taxon>
        <taxon>Geobacteraceae</taxon>
        <taxon>Geotalea</taxon>
    </lineage>
</organism>
<protein>
    <submittedName>
        <fullName evidence="3">Cytochrome C family protein</fullName>
    </submittedName>
</protein>
<dbReference type="InterPro" id="IPR010176">
    <property type="entry name" value="C4xCH_C2xCH_motif_GEOSU"/>
</dbReference>
<evidence type="ECO:0000256" key="1">
    <source>
        <dbReference type="ARBA" id="ARBA00022729"/>
    </source>
</evidence>
<dbReference type="PANTHER" id="PTHR35038:SF6">
    <property type="entry name" value="SURFACE LOCALIZED DECAHEME CYTOCHROME C LIPOPROTEIN"/>
    <property type="match status" value="1"/>
</dbReference>
<dbReference type="HOGENOM" id="CLU_251159_0_0_7"/>
<dbReference type="Pfam" id="PF09698">
    <property type="entry name" value="GSu_C4xC__C2xCH"/>
    <property type="match status" value="5"/>
</dbReference>
<dbReference type="InterPro" id="IPR036280">
    <property type="entry name" value="Multihaem_cyt_sf"/>
</dbReference>
<evidence type="ECO:0000256" key="2">
    <source>
        <dbReference type="SAM" id="SignalP"/>
    </source>
</evidence>
<dbReference type="STRING" id="351605.Gura_3427"/>
<evidence type="ECO:0000313" key="4">
    <source>
        <dbReference type="Proteomes" id="UP000006695"/>
    </source>
</evidence>
<feature type="signal peptide" evidence="2">
    <location>
        <begin position="1"/>
        <end position="33"/>
    </location>
</feature>
<feature type="chain" id="PRO_5002682053" evidence="2">
    <location>
        <begin position="34"/>
        <end position="1457"/>
    </location>
</feature>
<gene>
    <name evidence="3" type="ordered locus">Gura_3427</name>
</gene>
<dbReference type="Gene3D" id="1.10.1130.10">
    <property type="entry name" value="Flavocytochrome C3, Chain A"/>
    <property type="match status" value="1"/>
</dbReference>
<dbReference type="InterPro" id="IPR051829">
    <property type="entry name" value="Multiheme_Cytochr_ET"/>
</dbReference>
<dbReference type="Gene3D" id="3.90.10.10">
    <property type="entry name" value="Cytochrome C3"/>
    <property type="match status" value="1"/>
</dbReference>
<evidence type="ECO:0000313" key="3">
    <source>
        <dbReference type="EMBL" id="ABQ27583.1"/>
    </source>
</evidence>
<keyword evidence="4" id="KW-1185">Reference proteome</keyword>
<sequence length="1457" mass="147802">MRMTHGMGYVQRPVLTIFFALGALLVSSAPAEAASTCSDCHGMPPIDALYRNVTTGGFRGSHQTHQPAVALPSNCEICHTGSRTYTEDHMDEVIELSSNIFNSPATATYSKGVFFNQTTIPVMGTCSNVNCHFEAVTPPWASAPLTSPTGCSTCHSAPPGDGNHPSLSGPGKKHGDYYGAGAGSCIKCHADHTAEAKPFAHATSVGKRGLIIVFGAPPNSGGSYSGNVTYPGYLPSRNPLRNGTCSSLYCHSDGIGGAPKTAAVWGSTLPADCSGCHGGNASAATVIASGLHPKHINQTAFLGTNLECARCHSSTVSVGNDRLITGIASHVDGSKTVAFVGGGTYNAGTKTCSATTCHSAGKATAPQPVAPAWTGAAIGCNGCHGASTTTGAPDYANAGAAAVLANSHPKHVTSAADCATCHNGTTSTGAAIAAGSVLHNNGAIDVTFNSAKAGSGATWAAGTKSCSATSCHGTSAPVWGGTLPTDCTGCHGGDSTSASAIATGKHTAHVNNPTILGLGNNFGCVECHAKTVSANRTISNPANHNNGFVDYSGAKARGSANYNASTKLCTNLYCHSNGNPGSLVSVNPPAWSSTATMGCNGCHGTSTTTGAPDYANGGAGTTTANSHPKHVAGAGIIDTRGCANCHAKTVSQTRAGAFKDYTAGSYHLNRTPNVIFKPIGGSTGSWNGSTCSATYCHGAAASAPWGAPSLACNACHSANNALPGAHGIHYAGTALPTRFVNFSGNVSSATAYRFTCSSCHASGAGKATHAGGPANAVGAAEVFYGFTTNTRKGSYTYGTTQGTDNGFKWTNGGGGCNTTYCHSNGQGSNGLTAVSWSTTAGSGTCVQCHDTKQTGATATRLSGKHDKHMNPAGNPIIGLGNGLNCIDCHARTAAGNTTISDKSRHINKFIDYTGARAGGNAKYNRSTRQCFSIYCHSNGNPGAIVYANPAAWNSAITYGCNGCHGTSSAIGAPDYANGGAGSATANSHSKHVAGAADTTVCSNCHVKSASMTAAGKFKDYSAVSYHLNGTPNVYFNAAKAGTTATWAAGTCNNVACHGGNPVQWGVTAVNCQDCHGNAASASVSDFGATFWNNGSVSKFKMTGTGSWADNGHGRPTASGNYAGSGNPPANFTGVASYCEWCHDSTIAHYVSTNPFRLRNLADATWGKNGVCMLCHALGSAGVTVGGVSRNASSAGKVGSSHFGAKHTSTLSGGQYCWDCHEPHGTGNTNQLMIRSLVAVASSAATGAPTTQSSQSVTFTLSATPTGTDYADSAAPFNGVCNACHTTTNHYTQTSGDGHNAGVRCTSCHSHTGGSTIDAFRPTADCDACHGYPPAPAGFVGTHGNYSSARAEDYPGGGGAHLFPRHVKKTARPSEGWANCTPCHGNGSFSPATHTMLLPIAPSKITIDLADRYKFNPLLPLGPNQYSGVLLDGGANATGSCFNVRCHFKASKKWSTVK</sequence>
<dbReference type="NCBIfam" id="TIGR01904">
    <property type="entry name" value="GSu_C4xC__C2xCH"/>
    <property type="match status" value="9"/>
</dbReference>
<dbReference type="KEGG" id="gur:Gura_3427"/>
<dbReference type="RefSeq" id="WP_011940244.1">
    <property type="nucleotide sequence ID" value="NC_009483.1"/>
</dbReference>
<reference evidence="3 4" key="1">
    <citation type="submission" date="2007-05" db="EMBL/GenBank/DDBJ databases">
        <title>Complete sequence of Geobacter uraniireducens Rf4.</title>
        <authorList>
            <consortium name="US DOE Joint Genome Institute"/>
            <person name="Copeland A."/>
            <person name="Lucas S."/>
            <person name="Lapidus A."/>
            <person name="Barry K."/>
            <person name="Detter J.C."/>
            <person name="Glavina del Rio T."/>
            <person name="Hammon N."/>
            <person name="Israni S."/>
            <person name="Dalin E."/>
            <person name="Tice H."/>
            <person name="Pitluck S."/>
            <person name="Chertkov O."/>
            <person name="Brettin T."/>
            <person name="Bruce D."/>
            <person name="Han C."/>
            <person name="Schmutz J."/>
            <person name="Larimer F."/>
            <person name="Land M."/>
            <person name="Hauser L."/>
            <person name="Kyrpides N."/>
            <person name="Mikhailova N."/>
            <person name="Shelobolina E."/>
            <person name="Aklujkar M."/>
            <person name="Lovley D."/>
            <person name="Richardson P."/>
        </authorList>
    </citation>
    <scope>NUCLEOTIDE SEQUENCE [LARGE SCALE GENOMIC DNA]</scope>
    <source>
        <strain evidence="3 4">Rf4</strain>
    </source>
</reference>
<dbReference type="SUPFAM" id="SSF48695">
    <property type="entry name" value="Multiheme cytochromes"/>
    <property type="match status" value="5"/>
</dbReference>
<dbReference type="PANTHER" id="PTHR35038">
    <property type="entry name" value="DISSIMILATORY SULFITE REDUCTASE SIRA"/>
    <property type="match status" value="1"/>
</dbReference>
<accession>A5G715</accession>
<keyword evidence="1 2" id="KW-0732">Signal</keyword>